<gene>
    <name evidence="1" type="ORF">HA222_05285</name>
    <name evidence="2" type="ORF">HA227_00330</name>
</gene>
<reference evidence="2 4" key="1">
    <citation type="journal article" date="2020" name="bioRxiv">
        <title>A rank-normalized archaeal taxonomy based on genome phylogeny resolves widespread incomplete and uneven classifications.</title>
        <authorList>
            <person name="Rinke C."/>
            <person name="Chuvochina M."/>
            <person name="Mussig A.J."/>
            <person name="Chaumeil P.-A."/>
            <person name="Waite D.W."/>
            <person name="Whitman W.B."/>
            <person name="Parks D.H."/>
            <person name="Hugenholtz P."/>
        </authorList>
    </citation>
    <scope>NUCLEOTIDE SEQUENCE</scope>
    <source>
        <strain evidence="2">UBA10036</strain>
    </source>
</reference>
<evidence type="ECO:0000313" key="3">
    <source>
        <dbReference type="Proteomes" id="UP000527315"/>
    </source>
</evidence>
<name>A0A7J4KZA8_9ARCH</name>
<dbReference type="Proteomes" id="UP000590964">
    <property type="component" value="Unassembled WGS sequence"/>
</dbReference>
<protein>
    <recommendedName>
        <fullName evidence="5">Gingipain domain-containing protein</fullName>
    </recommendedName>
</protein>
<evidence type="ECO:0000313" key="2">
    <source>
        <dbReference type="EMBL" id="HIH32676.1"/>
    </source>
</evidence>
<dbReference type="Gene3D" id="2.60.40.10">
    <property type="entry name" value="Immunoglobulins"/>
    <property type="match status" value="1"/>
</dbReference>
<organism evidence="2 3">
    <name type="scientific">Candidatus Iainarchaeum sp</name>
    <dbReference type="NCBI Taxonomy" id="3101447"/>
    <lineage>
        <taxon>Archaea</taxon>
        <taxon>Candidatus Iainarchaeota</taxon>
        <taxon>Candidatus Iainarchaeia</taxon>
        <taxon>Candidatus Iainarchaeales</taxon>
        <taxon>Candidatus Iainarchaeaceae</taxon>
        <taxon>Candidatus Iainarchaeum</taxon>
    </lineage>
</organism>
<dbReference type="EMBL" id="DUFW01000094">
    <property type="protein sequence ID" value="HIH22040.1"/>
    <property type="molecule type" value="Genomic_DNA"/>
</dbReference>
<sequence length="672" mass="75984">MKNYLIAAALIIGLITLNGCIQSPTPALPPKDIPIPMQNGNPCTIDFCNQQQCQHTNAQDGTTCPEGTCQNGRCIAICNNDGKCNNGETIENCLKDCKEKTCSDLGGNICHEGQSCFGTWIDGASDSSRCCKGTCTLCSDGTCNGNENTEMCPQDCKINKSCFELGGDKCTENETCNQTWLDSNDSLKCCNTECTLKEKLVIIIIDSQINSQIRQEIETLKEDISKDLLANVEVYSKDWKNIQEIRELLKTKYLYNGLIGAIFIGDIPTAYFEYQNTYVTASDWYFQDLDGDSYIDSDGDGLFEREFFIGWTDKTMRDIWLGRIKPPVSGAEGIELLKDYFKRDHAYRTGNLTFDRKMLHFGSIEINQTKITLEEYLKLVNEIPAYTGFYESTDQIDYIYNSDLAQQKKDYLTKLSNSYDFIFVNIHGSSTTQWLGANTEVGYDEIKLAKPNSIFSVLASCSNGKFTDENYFAGWWLFSGKSLAVTANSTISMLVGAMEVNFLADYRPLNLGVSFGEMQKNESSFLVTHLFGDPTLKFRNEQILDIPRAILEYEKIEFNNTNLGEKSQKTLRIKNTGKEVLKIYFMKAPGSINGKTTTESNLDYWDFFYYEIPETGYTFRDFAIMPGETKEIPFFFYPRENSPSGQYSMTMYFQTNDPLKPFINLQLVGSTN</sequence>
<dbReference type="EMBL" id="DUFJ01000005">
    <property type="protein sequence ID" value="HIH32676.1"/>
    <property type="molecule type" value="Genomic_DNA"/>
</dbReference>
<evidence type="ECO:0000313" key="1">
    <source>
        <dbReference type="EMBL" id="HIH22040.1"/>
    </source>
</evidence>
<accession>A0A7J4KZA8</accession>
<comment type="caution">
    <text evidence="2">The sequence shown here is derived from an EMBL/GenBank/DDBJ whole genome shotgun (WGS) entry which is preliminary data.</text>
</comment>
<proteinExistence type="predicted"/>
<dbReference type="AlphaFoldDB" id="A0A7J4KZA8"/>
<dbReference type="Gene3D" id="3.40.50.1460">
    <property type="match status" value="1"/>
</dbReference>
<evidence type="ECO:0008006" key="5">
    <source>
        <dbReference type="Google" id="ProtNLM"/>
    </source>
</evidence>
<dbReference type="InterPro" id="IPR013783">
    <property type="entry name" value="Ig-like_fold"/>
</dbReference>
<dbReference type="Proteomes" id="UP000527315">
    <property type="component" value="Unassembled WGS sequence"/>
</dbReference>
<evidence type="ECO:0000313" key="4">
    <source>
        <dbReference type="Proteomes" id="UP000590964"/>
    </source>
</evidence>